<evidence type="ECO:0000313" key="1">
    <source>
        <dbReference type="EMBL" id="KAI9913398.1"/>
    </source>
</evidence>
<evidence type="ECO:0000313" key="2">
    <source>
        <dbReference type="Proteomes" id="UP001163321"/>
    </source>
</evidence>
<accession>A0ACC0W618</accession>
<proteinExistence type="predicted"/>
<organism evidence="1 2">
    <name type="scientific">Peronosclerospora sorghi</name>
    <dbReference type="NCBI Taxonomy" id="230839"/>
    <lineage>
        <taxon>Eukaryota</taxon>
        <taxon>Sar</taxon>
        <taxon>Stramenopiles</taxon>
        <taxon>Oomycota</taxon>
        <taxon>Peronosporomycetes</taxon>
        <taxon>Peronosporales</taxon>
        <taxon>Peronosporaceae</taxon>
        <taxon>Peronosclerospora</taxon>
    </lineage>
</organism>
<name>A0ACC0W618_9STRA</name>
<dbReference type="Proteomes" id="UP001163321">
    <property type="component" value="Chromosome 4"/>
</dbReference>
<protein>
    <submittedName>
        <fullName evidence="1">Uncharacterized protein</fullName>
    </submittedName>
</protein>
<sequence length="1075" mass="116589">MRAARQQLGRPLDLSLAPLNFAMALVTALIMSALFFTIWRATALAQRTLPAKCLHNLLYTVYAVMFSVVKVTILGPTSEPVSGCVRCPQGQYSLGGGQLFSQRTNAWRRPLSPELQTDCLTQNMFTGQLQPNCNPWEPSADGAYISSGDNSGVMRRFQGTRLYSTLRISATFVRNGSITYKFRVDAEVPYDGLTFQVDDDPSVGLISQSNGWKEVVVELPAGAHTLAWHYVKDYAGDAGEDRAYLKVVELVGTAWSDLHCHSCGGDMTNSGGSLCAFCDVNEYAAAKSNSELDFTCYPCPPNTYAPKGSIGISSCVEQRPCSMDDVDETFSSCKNGVREVSYSWSQPQTCDPTLKHSIKLPETDKGVECSMDCARGYRFGEDGECEPCGAGKFLNAAGKCKKCPAGTVAVNALEYGIGTPDAWNSWPQIINEKDAEHAGWTLTKSGLRFAHHSSEDQDAREWNQPSRSVLSFYVPFVHSGTFNLTYQLRGVPTFADDGSRAWIELEIRDAGANNKKKVMDIGGVPTSNTSTSSDDDRSEITEDTSVIHLLHGGENGTFNELVPINVTKTVVKEFILVVRATSLEAKHAIEAKVMYLGFTGTRNGAGVSCDTCPTGFEPTKPNDDEPGCRLCPAGTFSKRDDSSGVVACAKCPANTYSKQGGSTCTPCGTNTYSSAGAVTCAAPQALTLNASSSSGLEEPTSSSDAVSTALDGLQVTYNLSLLESLIWGNESWLLADTVYGNATSLQSTTPVETAMAFQADSENYWFAGLFRPLGTSWRQQVPGQIVDEEVDTSTELAYVVFASMTNPREAGRFFQQNTVIYGNVMCSAPPQWKLVNGGRHMEILPLESGAGVKVSLTDGSPCVGDKTMSTTFHFECDLTSGTTTKPASATLDDDDKCSWNIVWKTAYACPICDDDYFHELRSTCNGGEQLVSYARKLACYGDSESRSSETISTCSESAVVLDAKELYSVYAAVVIVGVVVLLLMMMILIVHRKYRTAYNDYMYLKGKMPTEEKALNDTSNETTFEFTPRSNALHSSSVGDDVASRSPSDRNGETYTVVDASDTDIDSNMYNVQSV</sequence>
<dbReference type="EMBL" id="CM047583">
    <property type="protein sequence ID" value="KAI9913398.1"/>
    <property type="molecule type" value="Genomic_DNA"/>
</dbReference>
<comment type="caution">
    <text evidence="1">The sequence shown here is derived from an EMBL/GenBank/DDBJ whole genome shotgun (WGS) entry which is preliminary data.</text>
</comment>
<gene>
    <name evidence="1" type="ORF">PsorP6_005203</name>
</gene>
<keyword evidence="2" id="KW-1185">Reference proteome</keyword>
<reference evidence="1 2" key="1">
    <citation type="journal article" date="2022" name="bioRxiv">
        <title>The genome of the oomycete Peronosclerospora sorghi, a cosmopolitan pathogen of maize and sorghum, is inflated with dispersed pseudogenes.</title>
        <authorList>
            <person name="Fletcher K."/>
            <person name="Martin F."/>
            <person name="Isakeit T."/>
            <person name="Cavanaugh K."/>
            <person name="Magill C."/>
            <person name="Michelmore R."/>
        </authorList>
    </citation>
    <scope>NUCLEOTIDE SEQUENCE [LARGE SCALE GENOMIC DNA]</scope>
    <source>
        <strain evidence="1">P6</strain>
    </source>
</reference>